<evidence type="ECO:0000313" key="1">
    <source>
        <dbReference type="EMBL" id="RDV13624.1"/>
    </source>
</evidence>
<reference evidence="2" key="1">
    <citation type="submission" date="2018-08" db="EMBL/GenBank/DDBJ databases">
        <authorList>
            <person name="Liu Z.-W."/>
            <person name="Du Z.-J."/>
        </authorList>
    </citation>
    <scope>NUCLEOTIDE SEQUENCE [LARGE SCALE GENOMIC DNA]</scope>
    <source>
        <strain evidence="2">H4X</strain>
    </source>
</reference>
<dbReference type="RefSeq" id="WP_115567164.1">
    <property type="nucleotide sequence ID" value="NZ_QRGR01000022.1"/>
</dbReference>
<dbReference type="Proteomes" id="UP000256708">
    <property type="component" value="Unassembled WGS sequence"/>
</dbReference>
<sequence>MTAVISAACTVALEQWYMRQFFGHTWFPEAVDKVIHTQRATPDKAVVWRSVYYPDIKSGRPYVLLLDTSVALLIFALM</sequence>
<keyword evidence="2" id="KW-1185">Reference proteome</keyword>
<evidence type="ECO:0000313" key="2">
    <source>
        <dbReference type="Proteomes" id="UP000256708"/>
    </source>
</evidence>
<name>A0A3D8L8C5_9BACT</name>
<accession>A0A3D8L8C5</accession>
<dbReference type="EMBL" id="QRGR01000022">
    <property type="protein sequence ID" value="RDV13624.1"/>
    <property type="molecule type" value="Genomic_DNA"/>
</dbReference>
<gene>
    <name evidence="1" type="ORF">DXT99_19005</name>
</gene>
<proteinExistence type="predicted"/>
<comment type="caution">
    <text evidence="1">The sequence shown here is derived from an EMBL/GenBank/DDBJ whole genome shotgun (WGS) entry which is preliminary data.</text>
</comment>
<organism evidence="1 2">
    <name type="scientific">Pontibacter diazotrophicus</name>
    <dbReference type="NCBI Taxonomy" id="1400979"/>
    <lineage>
        <taxon>Bacteria</taxon>
        <taxon>Pseudomonadati</taxon>
        <taxon>Bacteroidota</taxon>
        <taxon>Cytophagia</taxon>
        <taxon>Cytophagales</taxon>
        <taxon>Hymenobacteraceae</taxon>
        <taxon>Pontibacter</taxon>
    </lineage>
</organism>
<protein>
    <submittedName>
        <fullName evidence="1">Uncharacterized protein</fullName>
    </submittedName>
</protein>
<dbReference type="AlphaFoldDB" id="A0A3D8L8C5"/>